<feature type="region of interest" description="Disordered" evidence="1">
    <location>
        <begin position="1"/>
        <end position="20"/>
    </location>
</feature>
<dbReference type="GO" id="GO:0004674">
    <property type="term" value="F:protein serine/threonine kinase activity"/>
    <property type="evidence" value="ECO:0007669"/>
    <property type="project" value="TreeGrafter"/>
</dbReference>
<keyword evidence="4" id="KW-0808">Transferase</keyword>
<dbReference type="InterPro" id="IPR051681">
    <property type="entry name" value="Ser/Thr_Kinases-Pseudokinases"/>
</dbReference>
<evidence type="ECO:0000256" key="1">
    <source>
        <dbReference type="SAM" id="MobiDB-lite"/>
    </source>
</evidence>
<evidence type="ECO:0000259" key="2">
    <source>
        <dbReference type="PROSITE" id="PS50011"/>
    </source>
</evidence>
<dbReference type="Gene3D" id="1.10.510.10">
    <property type="entry name" value="Transferase(Phosphotransferase) domain 1"/>
    <property type="match status" value="1"/>
</dbReference>
<reference evidence="4" key="2">
    <citation type="submission" date="2019-10" db="EMBL/GenBank/DDBJ databases">
        <title>Conservation and host-specific expression of non-tandemly repeated heterogenous ribosome RNA gene in arbuscular mycorrhizal fungi.</title>
        <authorList>
            <person name="Maeda T."/>
            <person name="Kobayashi Y."/>
            <person name="Nakagawa T."/>
            <person name="Ezawa T."/>
            <person name="Yamaguchi K."/>
            <person name="Bino T."/>
            <person name="Nishimoto Y."/>
            <person name="Shigenobu S."/>
            <person name="Kawaguchi M."/>
        </authorList>
    </citation>
    <scope>NUCLEOTIDE SEQUENCE</scope>
    <source>
        <strain evidence="4">HR1</strain>
    </source>
</reference>
<organism evidence="3 5">
    <name type="scientific">Rhizophagus clarus</name>
    <dbReference type="NCBI Taxonomy" id="94130"/>
    <lineage>
        <taxon>Eukaryota</taxon>
        <taxon>Fungi</taxon>
        <taxon>Fungi incertae sedis</taxon>
        <taxon>Mucoromycota</taxon>
        <taxon>Glomeromycotina</taxon>
        <taxon>Glomeromycetes</taxon>
        <taxon>Glomerales</taxon>
        <taxon>Glomeraceae</taxon>
        <taxon>Rhizophagus</taxon>
    </lineage>
</organism>
<dbReference type="EMBL" id="BEXD01001402">
    <property type="protein sequence ID" value="GBB93950.1"/>
    <property type="molecule type" value="Genomic_DNA"/>
</dbReference>
<keyword evidence="4" id="KW-0418">Kinase</keyword>
<dbReference type="InterPro" id="IPR011009">
    <property type="entry name" value="Kinase-like_dom_sf"/>
</dbReference>
<dbReference type="GO" id="GO:0005524">
    <property type="term" value="F:ATP binding"/>
    <property type="evidence" value="ECO:0007669"/>
    <property type="project" value="InterPro"/>
</dbReference>
<evidence type="ECO:0000313" key="4">
    <source>
        <dbReference type="EMBL" id="GES90729.1"/>
    </source>
</evidence>
<gene>
    <name evidence="4" type="ORF">RCL2_001756000</name>
    <name evidence="3" type="ORF">RclHR1_02260015</name>
</gene>
<evidence type="ECO:0000313" key="3">
    <source>
        <dbReference type="EMBL" id="GBB93950.1"/>
    </source>
</evidence>
<dbReference type="InterPro" id="IPR000719">
    <property type="entry name" value="Prot_kinase_dom"/>
</dbReference>
<dbReference type="OrthoDB" id="4062651at2759"/>
<dbReference type="Proteomes" id="UP000615446">
    <property type="component" value="Unassembled WGS sequence"/>
</dbReference>
<comment type="caution">
    <text evidence="3">The sequence shown here is derived from an EMBL/GenBank/DDBJ whole genome shotgun (WGS) entry which is preliminary data.</text>
</comment>
<protein>
    <submittedName>
        <fullName evidence="4">Kinase-like domain-containing protein</fullName>
    </submittedName>
</protein>
<proteinExistence type="predicted"/>
<dbReference type="EMBL" id="BLAL01000196">
    <property type="protein sequence ID" value="GES90729.1"/>
    <property type="molecule type" value="Genomic_DNA"/>
</dbReference>
<accession>A0A2Z6QVG8</accession>
<sequence length="468" mass="54163">MENNNNTFIEDDDDKDSISTDAGSDKELGMLWETSETINTCQECNQEYTNYSWCHPCNSKRFKNNFKNWTSGNANIDKLIQDNQLNAKTSKVLEWIPYEKFQNITFLDKGGFGSVYKATWIDGHIIIYDYLFNDWYRYGKETVVLKNLDNSKDISSGCLREIQNNVKILELGNYVNAILGMTKNPNTQDYMIVFTWACDGNLRNFMNKNPNTFTLKRKIKIFSAIANGLTSLHDNDLLHKDFHIGNILITQGQTMISDLGLCQPPNEEYTKGEKNKAYGVLPYVAPEVLKGKEFTRASDIYGFGIIMIEVLSGVSPYKNKAHNFELAFEICKGERPSIPRETPQILKEIILRCIDSNPEKRPTAKELKDTFYNWRELLSKNIRINPNDEEKLFIKNIRYAQKLFKNSKPQPENQNSHPQAYYTSRLLNFNNLPEPENVTQDFSEMLEYTIPDDIDYEKEGDDDTDKEN</sequence>
<dbReference type="SUPFAM" id="SSF56112">
    <property type="entry name" value="Protein kinase-like (PK-like)"/>
    <property type="match status" value="1"/>
</dbReference>
<evidence type="ECO:0000313" key="5">
    <source>
        <dbReference type="Proteomes" id="UP000247702"/>
    </source>
</evidence>
<dbReference type="AlphaFoldDB" id="A0A2Z6QVG8"/>
<dbReference type="InterPro" id="IPR001245">
    <property type="entry name" value="Ser-Thr/Tyr_kinase_cat_dom"/>
</dbReference>
<dbReference type="PROSITE" id="PS50011">
    <property type="entry name" value="PROTEIN_KINASE_DOM"/>
    <property type="match status" value="1"/>
</dbReference>
<dbReference type="Proteomes" id="UP000247702">
    <property type="component" value="Unassembled WGS sequence"/>
</dbReference>
<keyword evidence="5" id="KW-1185">Reference proteome</keyword>
<dbReference type="Pfam" id="PF07714">
    <property type="entry name" value="PK_Tyr_Ser-Thr"/>
    <property type="match status" value="1"/>
</dbReference>
<name>A0A2Z6QVG8_9GLOM</name>
<dbReference type="PANTHER" id="PTHR44329">
    <property type="entry name" value="SERINE/THREONINE-PROTEIN KINASE TNNI3K-RELATED"/>
    <property type="match status" value="1"/>
</dbReference>
<feature type="domain" description="Protein kinase" evidence="2">
    <location>
        <begin position="101"/>
        <end position="372"/>
    </location>
</feature>
<reference evidence="3 5" key="1">
    <citation type="submission" date="2017-11" db="EMBL/GenBank/DDBJ databases">
        <title>The genome of Rhizophagus clarus HR1 reveals common genetic basis of auxotrophy among arbuscular mycorrhizal fungi.</title>
        <authorList>
            <person name="Kobayashi Y."/>
        </authorList>
    </citation>
    <scope>NUCLEOTIDE SEQUENCE [LARGE SCALE GENOMIC DNA]</scope>
    <source>
        <strain evidence="3 5">HR1</strain>
    </source>
</reference>